<reference evidence="2" key="1">
    <citation type="submission" date="2018-12" db="EMBL/GenBank/DDBJ databases">
        <title>Tengunoibacter tsumagoiensis gen. nov., sp. nov., Dictyobacter kobayashii sp. nov., D. alpinus sp. nov., and D. joshuensis sp. nov. and description of Dictyobacteraceae fam. nov. within the order Ktedonobacterales isolated from Tengu-no-mugimeshi.</title>
        <authorList>
            <person name="Wang C.M."/>
            <person name="Zheng Y."/>
            <person name="Sakai Y."/>
            <person name="Toyoda A."/>
            <person name="Minakuchi Y."/>
            <person name="Abe K."/>
            <person name="Yokota A."/>
            <person name="Yabe S."/>
        </authorList>
    </citation>
    <scope>NUCLEOTIDE SEQUENCE [LARGE SCALE GENOMIC DNA]</scope>
    <source>
        <strain evidence="2">S-27</strain>
    </source>
</reference>
<dbReference type="RefSeq" id="WP_126600972.1">
    <property type="nucleotide sequence ID" value="NZ_BIFQ01000002.1"/>
</dbReference>
<dbReference type="EMBL" id="BIFQ01000002">
    <property type="protein sequence ID" value="GCE08429.1"/>
    <property type="molecule type" value="Genomic_DNA"/>
</dbReference>
<dbReference type="InterPro" id="IPR045730">
    <property type="entry name" value="DUF6084"/>
</dbReference>
<evidence type="ECO:0000313" key="2">
    <source>
        <dbReference type="Proteomes" id="UP000287224"/>
    </source>
</evidence>
<accession>A0A401ZNJ3</accession>
<dbReference type="AlphaFoldDB" id="A0A401ZNJ3"/>
<gene>
    <name evidence="1" type="ORF">KDAU_57580</name>
</gene>
<proteinExistence type="predicted"/>
<sequence>MPDLTFEVTAAEIIPFAAVPTLGFKLAITNQVPGELISSISLRCQLQIVAPQRRYGHEEQERLQDVFGIPGRWHETLRNLLWQHINIVVPAFDERITVTLPVTCTYDFEVVSTKYLDALQEGRVPLLFLFSGTIFYQDERQRLQVSRVPWSKEASYRMPVSLWHDMIGHYYPNSAWIRVRKDVFDQLYRYKVEHGQSSWEEALTMLLAQAGQEEVRP</sequence>
<protein>
    <submittedName>
        <fullName evidence="1">Uncharacterized protein</fullName>
    </submittedName>
</protein>
<dbReference type="OrthoDB" id="115056at2"/>
<keyword evidence="2" id="KW-1185">Reference proteome</keyword>
<dbReference type="Pfam" id="PF19562">
    <property type="entry name" value="DUF6084"/>
    <property type="match status" value="1"/>
</dbReference>
<organism evidence="1 2">
    <name type="scientific">Dictyobacter aurantiacus</name>
    <dbReference type="NCBI Taxonomy" id="1936993"/>
    <lineage>
        <taxon>Bacteria</taxon>
        <taxon>Bacillati</taxon>
        <taxon>Chloroflexota</taxon>
        <taxon>Ktedonobacteria</taxon>
        <taxon>Ktedonobacterales</taxon>
        <taxon>Dictyobacteraceae</taxon>
        <taxon>Dictyobacter</taxon>
    </lineage>
</organism>
<name>A0A401ZNJ3_9CHLR</name>
<comment type="caution">
    <text evidence="1">The sequence shown here is derived from an EMBL/GenBank/DDBJ whole genome shotgun (WGS) entry which is preliminary data.</text>
</comment>
<dbReference type="Proteomes" id="UP000287224">
    <property type="component" value="Unassembled WGS sequence"/>
</dbReference>
<evidence type="ECO:0000313" key="1">
    <source>
        <dbReference type="EMBL" id="GCE08429.1"/>
    </source>
</evidence>